<dbReference type="Gene3D" id="3.40.50.2300">
    <property type="match status" value="1"/>
</dbReference>
<evidence type="ECO:0000313" key="5">
    <source>
        <dbReference type="Proteomes" id="UP000320239"/>
    </source>
</evidence>
<dbReference type="InterPro" id="IPR052016">
    <property type="entry name" value="Bact_Sigma-Reg"/>
</dbReference>
<evidence type="ECO:0000313" key="4">
    <source>
        <dbReference type="EMBL" id="TWG12851.1"/>
    </source>
</evidence>
<organism evidence="4 5">
    <name type="scientific">Actinoplanes teichomyceticus</name>
    <dbReference type="NCBI Taxonomy" id="1867"/>
    <lineage>
        <taxon>Bacteria</taxon>
        <taxon>Bacillati</taxon>
        <taxon>Actinomycetota</taxon>
        <taxon>Actinomycetes</taxon>
        <taxon>Micromonosporales</taxon>
        <taxon>Micromonosporaceae</taxon>
        <taxon>Actinoplanes</taxon>
    </lineage>
</organism>
<dbReference type="AlphaFoldDB" id="A0A561VMK3"/>
<dbReference type="SMART" id="SM00331">
    <property type="entry name" value="PP2C_SIG"/>
    <property type="match status" value="1"/>
</dbReference>
<dbReference type="PROSITE" id="PS50110">
    <property type="entry name" value="RESPONSE_REGULATORY"/>
    <property type="match status" value="1"/>
</dbReference>
<reference evidence="4 5" key="1">
    <citation type="submission" date="2019-06" db="EMBL/GenBank/DDBJ databases">
        <title>Sequencing the genomes of 1000 actinobacteria strains.</title>
        <authorList>
            <person name="Klenk H.-P."/>
        </authorList>
    </citation>
    <scope>NUCLEOTIDE SEQUENCE [LARGE SCALE GENOMIC DNA]</scope>
    <source>
        <strain evidence="4 5">DSM 43866</strain>
    </source>
</reference>
<evidence type="ECO:0000256" key="2">
    <source>
        <dbReference type="PROSITE-ProRule" id="PRU00169"/>
    </source>
</evidence>
<dbReference type="GO" id="GO:0000160">
    <property type="term" value="P:phosphorelay signal transduction system"/>
    <property type="evidence" value="ECO:0007669"/>
    <property type="project" value="InterPro"/>
</dbReference>
<dbReference type="SUPFAM" id="SSF52172">
    <property type="entry name" value="CheY-like"/>
    <property type="match status" value="1"/>
</dbReference>
<dbReference type="Proteomes" id="UP000320239">
    <property type="component" value="Unassembled WGS sequence"/>
</dbReference>
<dbReference type="PANTHER" id="PTHR43156:SF2">
    <property type="entry name" value="STAGE II SPORULATION PROTEIN E"/>
    <property type="match status" value="1"/>
</dbReference>
<dbReference type="Pfam" id="PF07228">
    <property type="entry name" value="SpoIIE"/>
    <property type="match status" value="1"/>
</dbReference>
<dbReference type="InterPro" id="IPR036457">
    <property type="entry name" value="PPM-type-like_dom_sf"/>
</dbReference>
<keyword evidence="1" id="KW-0378">Hydrolase</keyword>
<feature type="domain" description="Response regulatory" evidence="3">
    <location>
        <begin position="3"/>
        <end position="122"/>
    </location>
</feature>
<dbReference type="SMART" id="SM00448">
    <property type="entry name" value="REC"/>
    <property type="match status" value="1"/>
</dbReference>
<dbReference type="PANTHER" id="PTHR43156">
    <property type="entry name" value="STAGE II SPORULATION PROTEIN E-RELATED"/>
    <property type="match status" value="1"/>
</dbReference>
<dbReference type="RefSeq" id="WP_122978631.1">
    <property type="nucleotide sequence ID" value="NZ_BOMX01000089.1"/>
</dbReference>
<evidence type="ECO:0000259" key="3">
    <source>
        <dbReference type="PROSITE" id="PS50110"/>
    </source>
</evidence>
<proteinExistence type="predicted"/>
<evidence type="ECO:0000256" key="1">
    <source>
        <dbReference type="ARBA" id="ARBA00022801"/>
    </source>
</evidence>
<keyword evidence="5" id="KW-1185">Reference proteome</keyword>
<dbReference type="OrthoDB" id="3280057at2"/>
<protein>
    <submittedName>
        <fullName evidence="4">Serine phosphatase RsbU (Regulator of sigma subunit)</fullName>
    </submittedName>
</protein>
<dbReference type="GO" id="GO:0016791">
    <property type="term" value="F:phosphatase activity"/>
    <property type="evidence" value="ECO:0007669"/>
    <property type="project" value="TreeGrafter"/>
</dbReference>
<dbReference type="InterPro" id="IPR001789">
    <property type="entry name" value="Sig_transdc_resp-reg_receiver"/>
</dbReference>
<dbReference type="Pfam" id="PF00072">
    <property type="entry name" value="Response_reg"/>
    <property type="match status" value="1"/>
</dbReference>
<name>A0A561VMK3_ACTTI</name>
<sequence length="550" mass="58096">MASILLGENVPDLREALIRLLRRAGHEVSIAGTADDTLTAALAGPFDLVLMNPALPGSDGLDGLEVCRRLRAVAATARLPIMMLSVRQCPADVAAADAAGADDYLGKPFDNATLLARVATLVARGEPAPAADVDLGLLRAVREVMAASHLMQADEVAPTLDRALSRLGMGAVIFLIDHDQVVLRALPVRGREPSEPEPVHEGSLPGRAYMLVRPEPDPQRRGRLWVPLLDGTERFGVIRFEVPGAAGAYDVRWQQRCELIAEIVAHLIASKMSGGDILKVARRVEPMTVAAELMWQMLPPLTSSHQRLALSAIVQPCYDVGGEGYDYAVDGDTAWLVLLGAVGRGLGAAVAGAVALSAIRAARRAGGDLPEQVRAADEHLIEQCGGSRHARFVTGMLARFDLESGLVRYINAGSPLPVIFRDADLLGVVTGGARVPLGVRAEGEVRVGEKVLCRGDRMLLHTAGVTEARAADGSLFGAARLTRLAADCEQARLPAPETLRRLALAVAEHRGGPPSGDAAMVLVEWSPAAARRTVVGPPYPDSAGEAEAPS</sequence>
<dbReference type="InterPro" id="IPR011006">
    <property type="entry name" value="CheY-like_superfamily"/>
</dbReference>
<dbReference type="Gene3D" id="3.60.40.10">
    <property type="entry name" value="PPM-type phosphatase domain"/>
    <property type="match status" value="1"/>
</dbReference>
<gene>
    <name evidence="4" type="ORF">FHX34_105719</name>
</gene>
<dbReference type="InterPro" id="IPR001932">
    <property type="entry name" value="PPM-type_phosphatase-like_dom"/>
</dbReference>
<dbReference type="EMBL" id="VIWY01000005">
    <property type="protein sequence ID" value="TWG12851.1"/>
    <property type="molecule type" value="Genomic_DNA"/>
</dbReference>
<comment type="caution">
    <text evidence="2">Lacks conserved residue(s) required for the propagation of feature annotation.</text>
</comment>
<accession>A0A561VMK3</accession>
<comment type="caution">
    <text evidence="4">The sequence shown here is derived from an EMBL/GenBank/DDBJ whole genome shotgun (WGS) entry which is preliminary data.</text>
</comment>